<evidence type="ECO:0000313" key="2">
    <source>
        <dbReference type="Proteomes" id="UP001160390"/>
    </source>
</evidence>
<keyword evidence="2" id="KW-1185">Reference proteome</keyword>
<sequence>MDIYQVEHVYFKDGSHAIFIMKEKSDISGDLIRHITQNGTNQVSIERGIKLKETYPDYYMKQIGEVDEFDAKQVLEMAQTDTTASQKEFREWTNAFIEELKAKGWLWEQAPGANMPPGWGSS</sequence>
<comment type="caution">
    <text evidence="1">The sequence shown here is derived from an EMBL/GenBank/DDBJ whole genome shotgun (WGS) entry which is preliminary data.</text>
</comment>
<proteinExistence type="predicted"/>
<organism evidence="1 2">
    <name type="scientific">Clonostachys chloroleuca</name>
    <dbReference type="NCBI Taxonomy" id="1926264"/>
    <lineage>
        <taxon>Eukaryota</taxon>
        <taxon>Fungi</taxon>
        <taxon>Dikarya</taxon>
        <taxon>Ascomycota</taxon>
        <taxon>Pezizomycotina</taxon>
        <taxon>Sordariomycetes</taxon>
        <taxon>Hypocreomycetidae</taxon>
        <taxon>Hypocreales</taxon>
        <taxon>Bionectriaceae</taxon>
        <taxon>Clonostachys</taxon>
    </lineage>
</organism>
<dbReference type="EMBL" id="CABFNP030000789">
    <property type="protein sequence ID" value="CAI6086943.1"/>
    <property type="molecule type" value="Genomic_DNA"/>
</dbReference>
<dbReference type="Proteomes" id="UP001160390">
    <property type="component" value="Unassembled WGS sequence"/>
</dbReference>
<gene>
    <name evidence="1" type="ORF">CCHLO57077_00009922</name>
</gene>
<dbReference type="AlphaFoldDB" id="A0AA35PYD0"/>
<name>A0AA35PYD0_9HYPO</name>
<evidence type="ECO:0000313" key="1">
    <source>
        <dbReference type="EMBL" id="CAI6086943.1"/>
    </source>
</evidence>
<reference evidence="1" key="1">
    <citation type="submission" date="2023-01" db="EMBL/GenBank/DDBJ databases">
        <authorList>
            <person name="Piombo E."/>
        </authorList>
    </citation>
    <scope>NUCLEOTIDE SEQUENCE</scope>
</reference>
<protein>
    <submittedName>
        <fullName evidence="1">Uncharacterized protein</fullName>
    </submittedName>
</protein>
<accession>A0AA35PYD0</accession>